<protein>
    <recommendedName>
        <fullName evidence="2">HTH cro/C1-type domain-containing protein</fullName>
    </recommendedName>
</protein>
<dbReference type="Proteomes" id="UP000050430">
    <property type="component" value="Unassembled WGS sequence"/>
</dbReference>
<organism evidence="3 4">
    <name type="scientific">Leptolinea tardivitalis</name>
    <dbReference type="NCBI Taxonomy" id="229920"/>
    <lineage>
        <taxon>Bacteria</taxon>
        <taxon>Bacillati</taxon>
        <taxon>Chloroflexota</taxon>
        <taxon>Anaerolineae</taxon>
        <taxon>Anaerolineales</taxon>
        <taxon>Anaerolineaceae</taxon>
        <taxon>Leptolinea</taxon>
    </lineage>
</organism>
<keyword evidence="4" id="KW-1185">Reference proteome</keyword>
<dbReference type="AlphaFoldDB" id="A0A0N8GLM5"/>
<dbReference type="PROSITE" id="PS50943">
    <property type="entry name" value="HTH_CROC1"/>
    <property type="match status" value="1"/>
</dbReference>
<dbReference type="SUPFAM" id="SSF47413">
    <property type="entry name" value="lambda repressor-like DNA-binding domains"/>
    <property type="match status" value="1"/>
</dbReference>
<accession>A0A0N8GLM5</accession>
<dbReference type="PANTHER" id="PTHR36924">
    <property type="entry name" value="ANTITOXIN HIGA-1"/>
    <property type="match status" value="1"/>
</dbReference>
<keyword evidence="1" id="KW-0238">DNA-binding</keyword>
<proteinExistence type="predicted"/>
<dbReference type="Pfam" id="PF01381">
    <property type="entry name" value="HTH_3"/>
    <property type="match status" value="1"/>
</dbReference>
<name>A0A0N8GLM5_9CHLR</name>
<comment type="caution">
    <text evidence="3">The sequence shown here is derived from an EMBL/GenBank/DDBJ whole genome shotgun (WGS) entry which is preliminary data.</text>
</comment>
<dbReference type="InterPro" id="IPR001387">
    <property type="entry name" value="Cro/C1-type_HTH"/>
</dbReference>
<sequence>MTTEKLPPIHPGEILKTEFLEPLGIRQNRLALAMRVPAGQISEIVQGKRSVTANTAIRLAIALKTDPEFWMRIQSRYDLEIAQDRYGETAKREVEPVFA</sequence>
<reference evidence="3 4" key="1">
    <citation type="submission" date="2015-07" db="EMBL/GenBank/DDBJ databases">
        <title>Genome sequence of Leptolinea tardivitalis DSM 16556.</title>
        <authorList>
            <person name="Hemp J."/>
            <person name="Ward L.M."/>
            <person name="Pace L.A."/>
            <person name="Fischer W.W."/>
        </authorList>
    </citation>
    <scope>NUCLEOTIDE SEQUENCE [LARGE SCALE GENOMIC DNA]</scope>
    <source>
        <strain evidence="3 4">YMTK-2</strain>
    </source>
</reference>
<dbReference type="Gene3D" id="1.10.260.40">
    <property type="entry name" value="lambda repressor-like DNA-binding domains"/>
    <property type="match status" value="1"/>
</dbReference>
<evidence type="ECO:0000313" key="4">
    <source>
        <dbReference type="Proteomes" id="UP000050430"/>
    </source>
</evidence>
<dbReference type="OrthoDB" id="9798100at2"/>
<dbReference type="SMART" id="SM00530">
    <property type="entry name" value="HTH_XRE"/>
    <property type="match status" value="1"/>
</dbReference>
<dbReference type="PATRIC" id="fig|229920.5.peg.1513"/>
<dbReference type="RefSeq" id="WP_062420953.1">
    <property type="nucleotide sequence ID" value="NZ_BBYA01000008.1"/>
</dbReference>
<evidence type="ECO:0000313" key="3">
    <source>
        <dbReference type="EMBL" id="KPL72914.1"/>
    </source>
</evidence>
<evidence type="ECO:0000259" key="2">
    <source>
        <dbReference type="PROSITE" id="PS50943"/>
    </source>
</evidence>
<dbReference type="PANTHER" id="PTHR36924:SF1">
    <property type="entry name" value="ANTITOXIN HIGA-1"/>
    <property type="match status" value="1"/>
</dbReference>
<dbReference type="GO" id="GO:0003677">
    <property type="term" value="F:DNA binding"/>
    <property type="evidence" value="ECO:0007669"/>
    <property type="project" value="UniProtKB-KW"/>
</dbReference>
<evidence type="ECO:0000256" key="1">
    <source>
        <dbReference type="ARBA" id="ARBA00023125"/>
    </source>
</evidence>
<gene>
    <name evidence="3" type="ORF">ADM99_07710</name>
</gene>
<dbReference type="InterPro" id="IPR010982">
    <property type="entry name" value="Lambda_DNA-bd_dom_sf"/>
</dbReference>
<feature type="domain" description="HTH cro/C1-type" evidence="2">
    <location>
        <begin position="23"/>
        <end position="70"/>
    </location>
</feature>
<dbReference type="InterPro" id="IPR013430">
    <property type="entry name" value="Toxin_antidote_HigA"/>
</dbReference>
<dbReference type="NCBIfam" id="TIGR02607">
    <property type="entry name" value="antidote_HigA"/>
    <property type="match status" value="1"/>
</dbReference>
<dbReference type="CDD" id="cd00093">
    <property type="entry name" value="HTH_XRE"/>
    <property type="match status" value="1"/>
</dbReference>
<dbReference type="EMBL" id="LGCK01000007">
    <property type="protein sequence ID" value="KPL72914.1"/>
    <property type="molecule type" value="Genomic_DNA"/>
</dbReference>
<dbReference type="STRING" id="229920.ADM99_07710"/>